<feature type="domain" description="GmrSD restriction endonucleases N-terminal" evidence="1">
    <location>
        <begin position="11"/>
        <end position="222"/>
    </location>
</feature>
<sequence>MNAVQRFFPKIINGASQFIIPVFQRDYSWSEENCRQLWKDLLAIADAGPDRGHFIGSVVYIQTGDSSAGFTRWLLIDGQQRVTTLTLLLTALRDHIRETGWQGSDDGPTVKRIDAYFLRNLQEEGEREIKLKLRRHDDATLQALINGQSEPASPSARIRDNYDLFRELLEDADPETVYRGLNRLLLVDVTLDRGIDDPQLIFESLNSTGVDLTPSDLIRNFILMRMPEKEQTRLYETYWSRIEELFRGSERVFDNFIRDYLALRSHSTKLERSDRVYDAFRRTFADIGEDVPSLEQLLVELLRRGRQYAAFAVGGGNDARAHAFASLRRLGDVPAILVMRLMEAQETSGTLDDKGLLEAAALLESYLLRRAVIGSQTRGYGVEFAKLAQKVEETQPLASLKAAMARMPASYTFPDDEAFKTALEEGDIYHKRVCFHLLEALENRGSKEHSDTSKYSIEHVMPQNENLVAAWREMLGPDWRQIQSTWLHRLGNLTLTGYNPTYSDRPFDEKKTIKGGFQQSSVRLNQDIRDEPNWTPKEMEPRGKRLADRALKIWPSLDADEAVIRAMELEELKAKAQRRSISQVQMSAVAATLFDALRAQLQTAFPDVIEAAEHKSISYHDPEFFLEVIPRKHGLVLVVDLDFNEVNSDDGLTEDASDRSFVMYASHQGGVLVHLRNPAQIDRAMAIVAQAHALT</sequence>
<proteinExistence type="predicted"/>
<gene>
    <name evidence="4" type="ORF">DI616_14805</name>
</gene>
<organism evidence="4 5">
    <name type="scientific">Paracoccus denitrificans</name>
    <dbReference type="NCBI Taxonomy" id="266"/>
    <lineage>
        <taxon>Bacteria</taxon>
        <taxon>Pseudomonadati</taxon>
        <taxon>Pseudomonadota</taxon>
        <taxon>Alphaproteobacteria</taxon>
        <taxon>Rhodobacterales</taxon>
        <taxon>Paracoccaceae</taxon>
        <taxon>Paracoccus</taxon>
    </lineage>
</organism>
<dbReference type="Proteomes" id="UP000315344">
    <property type="component" value="Unassembled WGS sequence"/>
</dbReference>
<evidence type="ECO:0000259" key="2">
    <source>
        <dbReference type="Pfam" id="PF07510"/>
    </source>
</evidence>
<dbReference type="InterPro" id="IPR043714">
    <property type="entry name" value="DUF5655"/>
</dbReference>
<evidence type="ECO:0000259" key="3">
    <source>
        <dbReference type="Pfam" id="PF18899"/>
    </source>
</evidence>
<dbReference type="InterPro" id="IPR004919">
    <property type="entry name" value="GmrSD_N"/>
</dbReference>
<dbReference type="EMBL" id="VAFL01000013">
    <property type="protein sequence ID" value="TKW65439.1"/>
    <property type="molecule type" value="Genomic_DNA"/>
</dbReference>
<dbReference type="Pfam" id="PF03235">
    <property type="entry name" value="GmrSD_N"/>
    <property type="match status" value="1"/>
</dbReference>
<dbReference type="PANTHER" id="PTHR35149:SF2">
    <property type="entry name" value="DUF262 DOMAIN-CONTAINING PROTEIN"/>
    <property type="match status" value="1"/>
</dbReference>
<accession>A0A533I165</accession>
<dbReference type="PANTHER" id="PTHR35149">
    <property type="entry name" value="SLL5132 PROTEIN"/>
    <property type="match status" value="1"/>
</dbReference>
<name>A0A533I165_PARDE</name>
<evidence type="ECO:0000313" key="5">
    <source>
        <dbReference type="Proteomes" id="UP000315344"/>
    </source>
</evidence>
<feature type="domain" description="DUF5655" evidence="3">
    <location>
        <begin position="588"/>
        <end position="694"/>
    </location>
</feature>
<comment type="caution">
    <text evidence="4">The sequence shown here is derived from an EMBL/GenBank/DDBJ whole genome shotgun (WGS) entry which is preliminary data.</text>
</comment>
<feature type="domain" description="GmrSD restriction endonucleases C-terminal" evidence="2">
    <location>
        <begin position="414"/>
        <end position="548"/>
    </location>
</feature>
<dbReference type="Pfam" id="PF18899">
    <property type="entry name" value="DUF5655"/>
    <property type="match status" value="1"/>
</dbReference>
<dbReference type="AlphaFoldDB" id="A0A533I165"/>
<dbReference type="InterPro" id="IPR011089">
    <property type="entry name" value="GmrSD_C"/>
</dbReference>
<dbReference type="Pfam" id="PF07510">
    <property type="entry name" value="GmrSD_C"/>
    <property type="match status" value="1"/>
</dbReference>
<reference evidence="4 5" key="1">
    <citation type="journal article" date="2017" name="Nat. Commun.">
        <title>In situ click chemistry generation of cyclooxygenase-2 inhibitors.</title>
        <authorList>
            <person name="Bhardwaj A."/>
            <person name="Kaur J."/>
            <person name="Wuest M."/>
            <person name="Wuest F."/>
        </authorList>
    </citation>
    <scope>NUCLEOTIDE SEQUENCE [LARGE SCALE GENOMIC DNA]</scope>
    <source>
        <strain evidence="4">S2_012_000_R3_94</strain>
    </source>
</reference>
<evidence type="ECO:0000259" key="1">
    <source>
        <dbReference type="Pfam" id="PF03235"/>
    </source>
</evidence>
<protein>
    <submittedName>
        <fullName evidence="4">DUF262 domain-containing protein</fullName>
    </submittedName>
</protein>
<evidence type="ECO:0000313" key="4">
    <source>
        <dbReference type="EMBL" id="TKW65439.1"/>
    </source>
</evidence>